<dbReference type="PANTHER" id="PTHR24096:SF422">
    <property type="entry name" value="BCDNA.GH02901"/>
    <property type="match status" value="1"/>
</dbReference>
<evidence type="ECO:0000313" key="5">
    <source>
        <dbReference type="EMBL" id="CAD6943376.1"/>
    </source>
</evidence>
<evidence type="ECO:0000259" key="3">
    <source>
        <dbReference type="Pfam" id="PF00501"/>
    </source>
</evidence>
<evidence type="ECO:0000313" key="8">
    <source>
        <dbReference type="Proteomes" id="UP000836402"/>
    </source>
</evidence>
<dbReference type="SUPFAM" id="SSF56801">
    <property type="entry name" value="Acetyl-CoA synthetase-like"/>
    <property type="match status" value="1"/>
</dbReference>
<feature type="domain" description="AMP-binding enzyme C-terminal" evidence="4">
    <location>
        <begin position="490"/>
        <end position="577"/>
    </location>
</feature>
<dbReference type="InterPro" id="IPR042099">
    <property type="entry name" value="ANL_N_sf"/>
</dbReference>
<dbReference type="InterPro" id="IPR020845">
    <property type="entry name" value="AMP-binding_CS"/>
</dbReference>
<dbReference type="Gene3D" id="3.30.300.30">
    <property type="match status" value="1"/>
</dbReference>
<evidence type="ECO:0000256" key="1">
    <source>
        <dbReference type="SAM" id="MobiDB-lite"/>
    </source>
</evidence>
<dbReference type="EMBL" id="CAJHJG010004694">
    <property type="protein sequence ID" value="CAD6943376.1"/>
    <property type="molecule type" value="Genomic_DNA"/>
</dbReference>
<keyword evidence="2" id="KW-0472">Membrane</keyword>
<accession>A0A177VH84</accession>
<dbReference type="PANTHER" id="PTHR24096">
    <property type="entry name" value="LONG-CHAIN-FATTY-ACID--COA LIGASE"/>
    <property type="match status" value="1"/>
</dbReference>
<protein>
    <recommendedName>
        <fullName evidence="9">AMP-dependent synthetase/ligase domain-containing protein</fullName>
    </recommendedName>
</protein>
<feature type="region of interest" description="Disordered" evidence="1">
    <location>
        <begin position="595"/>
        <end position="629"/>
    </location>
</feature>
<evidence type="ECO:0008006" key="9">
    <source>
        <dbReference type="Google" id="ProtNLM"/>
    </source>
</evidence>
<keyword evidence="8" id="KW-1185">Reference proteome</keyword>
<keyword evidence="2" id="KW-0812">Transmembrane</keyword>
<dbReference type="GO" id="GO:0016405">
    <property type="term" value="F:CoA-ligase activity"/>
    <property type="evidence" value="ECO:0007669"/>
    <property type="project" value="TreeGrafter"/>
</dbReference>
<feature type="transmembrane region" description="Helical" evidence="2">
    <location>
        <begin position="275"/>
        <end position="297"/>
    </location>
</feature>
<reference evidence="5" key="3">
    <citation type="submission" date="2020-10" db="EMBL/GenBank/DDBJ databases">
        <authorList>
            <person name="Sedaghatjoo S."/>
        </authorList>
    </citation>
    <scope>NUCLEOTIDE SEQUENCE</scope>
    <source>
        <strain evidence="5">AZH3</strain>
    </source>
</reference>
<dbReference type="Pfam" id="PF00501">
    <property type="entry name" value="AMP-binding"/>
    <property type="match status" value="1"/>
</dbReference>
<dbReference type="Proteomes" id="UP000836402">
    <property type="component" value="Unassembled WGS sequence"/>
</dbReference>
<dbReference type="Proteomes" id="UP000077671">
    <property type="component" value="Unassembled WGS sequence"/>
</dbReference>
<dbReference type="AlphaFoldDB" id="A0A177VH84"/>
<reference evidence="6" key="1">
    <citation type="submission" date="2016-04" db="EMBL/GenBank/DDBJ databases">
        <authorList>
            <person name="Nguyen H.D."/>
            <person name="Kesanakurti P."/>
            <person name="Cullis J."/>
            <person name="Levesque C.A."/>
            <person name="Hambleton S."/>
        </authorList>
    </citation>
    <scope>NUCLEOTIDE SEQUENCE</scope>
    <source>
        <strain evidence="6">DAOMC 238032</strain>
    </source>
</reference>
<evidence type="ECO:0000313" key="7">
    <source>
        <dbReference type="Proteomes" id="UP000077671"/>
    </source>
</evidence>
<keyword evidence="2" id="KW-1133">Transmembrane helix</keyword>
<name>A0A177VH84_9BASI</name>
<organism evidence="6 7">
    <name type="scientific">Tilletia caries</name>
    <name type="common">wheat bunt fungus</name>
    <dbReference type="NCBI Taxonomy" id="13290"/>
    <lineage>
        <taxon>Eukaryota</taxon>
        <taxon>Fungi</taxon>
        <taxon>Dikarya</taxon>
        <taxon>Basidiomycota</taxon>
        <taxon>Ustilaginomycotina</taxon>
        <taxon>Exobasidiomycetes</taxon>
        <taxon>Tilletiales</taxon>
        <taxon>Tilletiaceae</taxon>
        <taxon>Tilletia</taxon>
    </lineage>
</organism>
<reference evidence="6" key="2">
    <citation type="journal article" date="2019" name="IMA Fungus">
        <title>Genome sequencing and comparison of five Tilletia species to identify candidate genes for the detection of regulated species infecting wheat.</title>
        <authorList>
            <person name="Nguyen H.D.T."/>
            <person name="Sultana T."/>
            <person name="Kesanakurti P."/>
            <person name="Hambleton S."/>
        </authorList>
    </citation>
    <scope>NUCLEOTIDE SEQUENCE</scope>
    <source>
        <strain evidence="6">DAOMC 238032</strain>
    </source>
</reference>
<evidence type="ECO:0000259" key="4">
    <source>
        <dbReference type="Pfam" id="PF13193"/>
    </source>
</evidence>
<gene>
    <name evidence="6" type="ORF">A4X03_0g1157</name>
    <name evidence="5" type="ORF">JKIAZH3_G5970</name>
</gene>
<dbReference type="InterPro" id="IPR045851">
    <property type="entry name" value="AMP-bd_C_sf"/>
</dbReference>
<dbReference type="InterPro" id="IPR000873">
    <property type="entry name" value="AMP-dep_synth/lig_dom"/>
</dbReference>
<dbReference type="PROSITE" id="PS00455">
    <property type="entry name" value="AMP_BINDING"/>
    <property type="match status" value="1"/>
</dbReference>
<dbReference type="Pfam" id="PF13193">
    <property type="entry name" value="AMP-binding_C"/>
    <property type="match status" value="1"/>
</dbReference>
<dbReference type="Gene3D" id="3.40.50.12780">
    <property type="entry name" value="N-terminal domain of ligase-like"/>
    <property type="match status" value="1"/>
</dbReference>
<dbReference type="InterPro" id="IPR025110">
    <property type="entry name" value="AMP-bd_C"/>
</dbReference>
<comment type="caution">
    <text evidence="6">The sequence shown here is derived from an EMBL/GenBank/DDBJ whole genome shotgun (WGS) entry which is preliminary data.</text>
</comment>
<feature type="domain" description="AMP-dependent synthetase/ligase" evidence="3">
    <location>
        <begin position="43"/>
        <end position="439"/>
    </location>
</feature>
<dbReference type="EMBL" id="LWDD02000087">
    <property type="protein sequence ID" value="KAE8264142.1"/>
    <property type="molecule type" value="Genomic_DNA"/>
</dbReference>
<sequence>MTNTSKIYSSSGPQVDDFPTDLDYYDFFFKYWPATRPDIRTSGIPVLIDEETGISRTIEDLQSRTDALSLGLSRELGLGRTSIVCLCSPNTLDYLPAVLAVHRLGGILAPVNPNLPPQELQQQLRMSKADAILVADAEPTRIQAALRAGIPSERIVLIRHPSAVQEQHGLRAIDGRWTVDGLIDHVQNLIRQEGREALEACRFRLSEDNRTRTAFLSFSSGTSGLPKGVRISHQNPIANVLQHCAHMKIPACLHAGHHHLFEPGQDRALGMLPWFHIYGLVVVLSTSVWAGIGVVCVPRFRGTEALLQTTVRHKVSHWYLVPPIIVKLTKEEAITDQYVGQLGHLKYTVSGAAPLKDDLARAFLLKFPGMRFGQGYGLTETCATVVMSPTSSQDYVFGSAGVLIPNTQARIVRPDGSDAGPDEPGELWVRGPQVSMGYLENEKETSQSYLPGGWFRTGDEVVLQAAGLIFVVDRLKEMIKVKGYQVAPAELEGLLLDSRDVLDVGVVGLPDEESGELPLAFVSLSSSAQERVQRLGRSEEVRIIESLMDLVRSTKIRYKHLGSVVIIPEIPKNPSGKILRKELKKLIPAHLPTMKAMQSSSRQVGTALPTALPSTSQPAIIKSGPRSRL</sequence>
<evidence type="ECO:0000313" key="6">
    <source>
        <dbReference type="EMBL" id="KAE8264142.1"/>
    </source>
</evidence>
<proteinExistence type="predicted"/>
<evidence type="ECO:0000256" key="2">
    <source>
        <dbReference type="SAM" id="Phobius"/>
    </source>
</evidence>